<organism evidence="8 9">
    <name type="scientific">Rotaria magnacalcarata</name>
    <dbReference type="NCBI Taxonomy" id="392030"/>
    <lineage>
        <taxon>Eukaryota</taxon>
        <taxon>Metazoa</taxon>
        <taxon>Spiralia</taxon>
        <taxon>Gnathifera</taxon>
        <taxon>Rotifera</taxon>
        <taxon>Eurotatoria</taxon>
        <taxon>Bdelloidea</taxon>
        <taxon>Philodinida</taxon>
        <taxon>Philodinidae</taxon>
        <taxon>Rotaria</taxon>
    </lineage>
</organism>
<feature type="compositionally biased region" description="Basic and acidic residues" evidence="5">
    <location>
        <begin position="33"/>
        <end position="47"/>
    </location>
</feature>
<dbReference type="SUPFAM" id="SSF54211">
    <property type="entry name" value="Ribosomal protein S5 domain 2-like"/>
    <property type="match status" value="1"/>
</dbReference>
<dbReference type="GO" id="GO:0016887">
    <property type="term" value="F:ATP hydrolysis activity"/>
    <property type="evidence" value="ECO:0007669"/>
    <property type="project" value="InterPro"/>
</dbReference>
<dbReference type="PROSITE" id="PS00298">
    <property type="entry name" value="HSP90"/>
    <property type="match status" value="1"/>
</dbReference>
<keyword evidence="3" id="KW-0067">ATP-binding</keyword>
<comment type="similarity">
    <text evidence="1">Belongs to the heat shock protein 90 family.</text>
</comment>
<dbReference type="InterPro" id="IPR020575">
    <property type="entry name" value="Hsp90_N"/>
</dbReference>
<dbReference type="PANTHER" id="PTHR11528">
    <property type="entry name" value="HEAT SHOCK PROTEIN 90 FAMILY MEMBER"/>
    <property type="match status" value="1"/>
</dbReference>
<dbReference type="InterPro" id="IPR001404">
    <property type="entry name" value="Hsp90_fam"/>
</dbReference>
<feature type="compositionally biased region" description="Low complexity" evidence="5">
    <location>
        <begin position="836"/>
        <end position="849"/>
    </location>
</feature>
<dbReference type="CDD" id="cd16927">
    <property type="entry name" value="HATPase_Hsp90-like"/>
    <property type="match status" value="1"/>
</dbReference>
<dbReference type="SUPFAM" id="SSF110942">
    <property type="entry name" value="HSP90 C-terminal domain"/>
    <property type="match status" value="1"/>
</dbReference>
<feature type="signal peptide" evidence="6">
    <location>
        <begin position="1"/>
        <end position="22"/>
    </location>
</feature>
<evidence type="ECO:0000256" key="6">
    <source>
        <dbReference type="SAM" id="SignalP"/>
    </source>
</evidence>
<dbReference type="FunFam" id="3.40.50.11260:FF:000005">
    <property type="entry name" value="Heat shock protein 90"/>
    <property type="match status" value="1"/>
</dbReference>
<dbReference type="HAMAP" id="MF_00505">
    <property type="entry name" value="HSP90"/>
    <property type="match status" value="1"/>
</dbReference>
<feature type="compositionally biased region" description="Acidic residues" evidence="5">
    <location>
        <begin position="763"/>
        <end position="773"/>
    </location>
</feature>
<dbReference type="GO" id="GO:0005524">
    <property type="term" value="F:ATP binding"/>
    <property type="evidence" value="ECO:0007669"/>
    <property type="project" value="UniProtKB-KW"/>
</dbReference>
<evidence type="ECO:0000256" key="3">
    <source>
        <dbReference type="ARBA" id="ARBA00022840"/>
    </source>
</evidence>
<evidence type="ECO:0000256" key="4">
    <source>
        <dbReference type="ARBA" id="ARBA00023186"/>
    </source>
</evidence>
<evidence type="ECO:0000313" key="8">
    <source>
        <dbReference type="EMBL" id="CAF1542106.1"/>
    </source>
</evidence>
<dbReference type="Pfam" id="PF13589">
    <property type="entry name" value="HATPase_c_3"/>
    <property type="match status" value="1"/>
</dbReference>
<keyword evidence="6" id="KW-0732">Signal</keyword>
<dbReference type="EMBL" id="CAJNOV010014205">
    <property type="protein sequence ID" value="CAF1542106.1"/>
    <property type="molecule type" value="Genomic_DNA"/>
</dbReference>
<evidence type="ECO:0000313" key="9">
    <source>
        <dbReference type="Proteomes" id="UP000663855"/>
    </source>
</evidence>
<dbReference type="FunFam" id="3.30.230.80:FF:000003">
    <property type="entry name" value="endoplasmin isoform X1"/>
    <property type="match status" value="1"/>
</dbReference>
<feature type="compositionally biased region" description="Basic and acidic residues" evidence="5">
    <location>
        <begin position="301"/>
        <end position="315"/>
    </location>
</feature>
<sequence>MFKWLLLTTLFGGLLFINTCKAEDETDTSIPPKVDDDIGKHTDGSKTDDEVVQKEEEAIKLDGLSPKEFRTLVDASEKHQFQTEVNRMMKLIINSLYKNKEIFLRELISNASDALDKIRFLSLTDRSVLGDKEELTIRIKIDKENRMLHITDTGIGMTKTDLIQFLGTIAKSHTSEFFNKFQEAQQDGASMSDLIGQFGVGFYSSFLVADKVIVTSKNNADDQYIWESDSSSFNIFKDPRGNTLGRGTTVSLRIKEEAGEYLEAITLDEIIRKYSQFINFNIYLLKSRTFAEEVPDDDATAEEKKSTESDKKTDDDAAVEDDKEEDKKKKKKTVDKTVWEWELMNENKPIWQQKTSDVTEAEYHAFYKSFTKEGDDPMIYSHFTAEGEVTFKSILYVPKAAPFDLFSKYDKKTDAIKLYVRRVFITDNFEEMMPKYLSFIRGVVDSDDLPLNVSRENLQQSKLLKVIKKKLVRKALDMLKKISAADYETFWKEYGTNIKLGVIEDSANRTRLAKLLRFISSISGEKQVSLAEYIERMKPKQENIYFIAAMSIDEAKKSPFVENILKKGYEVLYLIDPVDQYCLQSLPEYEGKKFQNVAKEGFELDKSDVKKEEQKKRLEKTYEPLLTWLKDKDKLSDKISDAKVSDRLVQTPMALIASQWGYDGNMERIARAQAYQKSGGDTTMNYYLNQKKALEINPHHPLIKDLLRRIEESKDDKTAIDLANVMVEAATLRSGYDLRDSVGFADRIESMLRRAMGISLDEKIEEEPADEEDQVKVDFNEDENVIDDENDDGDDRNAKTTKSHKKHGDLLFLFTSLNMASCMAIKRSFEHDRDSPNNSSYESRTSSPSSKRRRRCYPMTVVSSPTPMTNETTEQTVFPDVEPILTTDVLLNRIKEEVRRLQRRHQLKVSTSSDLNEDDNSNESRSSSNHQHLLTLKQVNMICARILKEREDKIREEYDRILSYKINEQYEGFVRFTQDQLTRRFSELQFSYVS</sequence>
<dbReference type="InterPro" id="IPR037196">
    <property type="entry name" value="HSP90_C"/>
</dbReference>
<dbReference type="GO" id="GO:0051082">
    <property type="term" value="F:unfolded protein binding"/>
    <property type="evidence" value="ECO:0007669"/>
    <property type="project" value="InterPro"/>
</dbReference>
<dbReference type="SMART" id="SM00387">
    <property type="entry name" value="HATPase_c"/>
    <property type="match status" value="1"/>
</dbReference>
<dbReference type="CDD" id="cd22240">
    <property type="entry name" value="akirin"/>
    <property type="match status" value="1"/>
</dbReference>
<accession>A0A815WKR0</accession>
<feature type="region of interest" description="Disordered" evidence="5">
    <location>
        <begin position="295"/>
        <end position="327"/>
    </location>
</feature>
<evidence type="ECO:0000256" key="1">
    <source>
        <dbReference type="ARBA" id="ARBA00008239"/>
    </source>
</evidence>
<evidence type="ECO:0000256" key="2">
    <source>
        <dbReference type="ARBA" id="ARBA00022741"/>
    </source>
</evidence>
<dbReference type="InterPro" id="IPR003594">
    <property type="entry name" value="HATPase_dom"/>
</dbReference>
<dbReference type="InterPro" id="IPR036890">
    <property type="entry name" value="HATPase_C_sf"/>
</dbReference>
<dbReference type="NCBIfam" id="NF003555">
    <property type="entry name" value="PRK05218.1"/>
    <property type="match status" value="1"/>
</dbReference>
<dbReference type="Pfam" id="PF00183">
    <property type="entry name" value="HSP90"/>
    <property type="match status" value="1"/>
</dbReference>
<feature type="compositionally biased region" description="Acidic residues" evidence="5">
    <location>
        <begin position="780"/>
        <end position="794"/>
    </location>
</feature>
<protein>
    <recommendedName>
        <fullName evidence="7">Histidine kinase/HSP90-like ATPase domain-containing protein</fullName>
    </recommendedName>
</protein>
<dbReference type="AlphaFoldDB" id="A0A815WKR0"/>
<reference evidence="8" key="1">
    <citation type="submission" date="2021-02" db="EMBL/GenBank/DDBJ databases">
        <authorList>
            <person name="Nowell W R."/>
        </authorList>
    </citation>
    <scope>NUCLEOTIDE SEQUENCE</scope>
</reference>
<dbReference type="Gene3D" id="3.30.565.10">
    <property type="entry name" value="Histidine kinase-like ATPase, C-terminal domain"/>
    <property type="match status" value="1"/>
</dbReference>
<evidence type="ECO:0000256" key="5">
    <source>
        <dbReference type="SAM" id="MobiDB-lite"/>
    </source>
</evidence>
<feature type="region of interest" description="Disordered" evidence="5">
    <location>
        <begin position="830"/>
        <end position="856"/>
    </location>
</feature>
<feature type="region of interest" description="Disordered" evidence="5">
    <location>
        <begin position="902"/>
        <end position="931"/>
    </location>
</feature>
<dbReference type="SUPFAM" id="SSF55874">
    <property type="entry name" value="ATPase domain of HSP90 chaperone/DNA topoisomerase II/histidine kinase"/>
    <property type="match status" value="1"/>
</dbReference>
<evidence type="ECO:0000259" key="7">
    <source>
        <dbReference type="SMART" id="SM00387"/>
    </source>
</evidence>
<dbReference type="FunFam" id="3.30.565.10:FF:000005">
    <property type="entry name" value="Heat shock protein 90"/>
    <property type="match status" value="1"/>
</dbReference>
<feature type="region of interest" description="Disordered" evidence="5">
    <location>
        <begin position="762"/>
        <end position="802"/>
    </location>
</feature>
<dbReference type="PRINTS" id="PR00775">
    <property type="entry name" value="HEATSHOCK90"/>
</dbReference>
<dbReference type="Gene3D" id="3.30.230.80">
    <property type="match status" value="1"/>
</dbReference>
<dbReference type="GO" id="GO:0140662">
    <property type="term" value="F:ATP-dependent protein folding chaperone"/>
    <property type="evidence" value="ECO:0007669"/>
    <property type="project" value="InterPro"/>
</dbReference>
<dbReference type="InterPro" id="IPR020568">
    <property type="entry name" value="Ribosomal_Su5_D2-typ_SF"/>
</dbReference>
<dbReference type="InterPro" id="IPR019805">
    <property type="entry name" value="Heat_shock_protein_90_CS"/>
</dbReference>
<feature type="chain" id="PRO_5032451554" description="Histidine kinase/HSP90-like ATPase domain-containing protein" evidence="6">
    <location>
        <begin position="23"/>
        <end position="994"/>
    </location>
</feature>
<keyword evidence="4" id="KW-0143">Chaperone</keyword>
<dbReference type="Gene3D" id="3.40.50.11260">
    <property type="match status" value="1"/>
</dbReference>
<gene>
    <name evidence="8" type="ORF">CJN711_LOCUS29789</name>
</gene>
<feature type="domain" description="Histidine kinase/HSP90-like ATPase" evidence="7">
    <location>
        <begin position="99"/>
        <end position="258"/>
    </location>
</feature>
<dbReference type="Gene3D" id="1.20.120.790">
    <property type="entry name" value="Heat shock protein 90, C-terminal domain"/>
    <property type="match status" value="1"/>
</dbReference>
<proteinExistence type="inferred from homology"/>
<comment type="caution">
    <text evidence="8">The sequence shown here is derived from an EMBL/GenBank/DDBJ whole genome shotgun (WGS) entry which is preliminary data.</text>
</comment>
<name>A0A815WKR0_9BILA</name>
<dbReference type="Proteomes" id="UP000663855">
    <property type="component" value="Unassembled WGS sequence"/>
</dbReference>
<feature type="region of interest" description="Disordered" evidence="5">
    <location>
        <begin position="25"/>
        <end position="47"/>
    </location>
</feature>
<keyword evidence="2" id="KW-0547">Nucleotide-binding</keyword>